<dbReference type="UniPathway" id="UPA00056">
    <property type="reaction ID" value="UER00092"/>
</dbReference>
<proteinExistence type="inferred from homology"/>
<protein>
    <recommendedName>
        <fullName evidence="9">1-deoxy-D-xylulose 5-phosphate reductoisomerase</fullName>
        <shortName evidence="9">DXP reductoisomerase</shortName>
        <ecNumber evidence="9">1.1.1.267</ecNumber>
    </recommendedName>
    <alternativeName>
        <fullName evidence="9">1-deoxyxylulose-5-phosphate reductoisomerase</fullName>
    </alternativeName>
    <alternativeName>
        <fullName evidence="9">2-C-methyl-D-erythritol 4-phosphate synthase</fullName>
    </alternativeName>
</protein>
<feature type="binding site" evidence="9">
    <location>
        <position position="159"/>
    </location>
    <ligand>
        <name>1-deoxy-D-xylulose 5-phosphate</name>
        <dbReference type="ChEBI" id="CHEBI:57792"/>
    </ligand>
</feature>
<dbReference type="InterPro" id="IPR036169">
    <property type="entry name" value="DXPR_C_sf"/>
</dbReference>
<evidence type="ECO:0000313" key="14">
    <source>
        <dbReference type="Proteomes" id="UP000199226"/>
    </source>
</evidence>
<feature type="binding site" evidence="9">
    <location>
        <position position="229"/>
    </location>
    <ligand>
        <name>Mn(2+)</name>
        <dbReference type="ChEBI" id="CHEBI:29035"/>
    </ligand>
</feature>
<feature type="binding site" evidence="9">
    <location>
        <position position="226"/>
    </location>
    <ligand>
        <name>1-deoxy-D-xylulose 5-phosphate</name>
        <dbReference type="ChEBI" id="CHEBI:57792"/>
    </ligand>
</feature>
<feature type="binding site" evidence="9">
    <location>
        <position position="48"/>
    </location>
    <ligand>
        <name>NADPH</name>
        <dbReference type="ChEBI" id="CHEBI:57783"/>
    </ligand>
</feature>
<keyword evidence="4 9" id="KW-0521">NADP</keyword>
<keyword evidence="9" id="KW-0460">Magnesium</keyword>
<dbReference type="Gene3D" id="3.40.50.720">
    <property type="entry name" value="NAD(P)-binding Rossmann-like Domain"/>
    <property type="match status" value="1"/>
</dbReference>
<accession>A0A1G9N0H6</accession>
<evidence type="ECO:0000256" key="9">
    <source>
        <dbReference type="HAMAP-Rule" id="MF_00183"/>
    </source>
</evidence>
<dbReference type="SUPFAM" id="SSF69055">
    <property type="entry name" value="1-deoxy-D-xylulose-5-phosphate reductoisomerase, C-terminal domain"/>
    <property type="match status" value="1"/>
</dbReference>
<feature type="domain" description="DXP reductoisomerase C-terminal" evidence="12">
    <location>
        <begin position="269"/>
        <end position="384"/>
    </location>
</feature>
<dbReference type="GO" id="GO:0016853">
    <property type="term" value="F:isomerase activity"/>
    <property type="evidence" value="ECO:0007669"/>
    <property type="project" value="UniProtKB-KW"/>
</dbReference>
<comment type="pathway">
    <text evidence="1 9">Isoprenoid biosynthesis; isopentenyl diphosphate biosynthesis via DXP pathway; isopentenyl diphosphate from 1-deoxy-D-xylulose 5-phosphate: step 1/6.</text>
</comment>
<comment type="cofactor">
    <cofactor evidence="9">
        <name>Mg(2+)</name>
        <dbReference type="ChEBI" id="CHEBI:18420"/>
    </cofactor>
    <cofactor evidence="9">
        <name>Mn(2+)</name>
        <dbReference type="ChEBI" id="CHEBI:29035"/>
    </cofactor>
</comment>
<dbReference type="GO" id="GO:0030145">
    <property type="term" value="F:manganese ion binding"/>
    <property type="evidence" value="ECO:0007669"/>
    <property type="project" value="TreeGrafter"/>
</dbReference>
<dbReference type="NCBIfam" id="TIGR00243">
    <property type="entry name" value="Dxr"/>
    <property type="match status" value="1"/>
</dbReference>
<dbReference type="Pfam" id="PF08436">
    <property type="entry name" value="DXP_redisom_C"/>
    <property type="match status" value="1"/>
</dbReference>
<feature type="binding site" evidence="9">
    <location>
        <position position="160"/>
    </location>
    <ligand>
        <name>Mn(2+)</name>
        <dbReference type="ChEBI" id="CHEBI:29035"/>
    </ligand>
</feature>
<dbReference type="PANTHER" id="PTHR30525">
    <property type="entry name" value="1-DEOXY-D-XYLULOSE 5-PHOSPHATE REDUCTOISOMERASE"/>
    <property type="match status" value="1"/>
</dbReference>
<feature type="binding site" evidence="9">
    <location>
        <position position="158"/>
    </location>
    <ligand>
        <name>Mn(2+)</name>
        <dbReference type="ChEBI" id="CHEBI:29035"/>
    </ligand>
</feature>
<dbReference type="RefSeq" id="WP_090699054.1">
    <property type="nucleotide sequence ID" value="NZ_FNHH01000002.1"/>
</dbReference>
<dbReference type="AlphaFoldDB" id="A0A1G9N0H6"/>
<dbReference type="InterPro" id="IPR013512">
    <property type="entry name" value="DXP_reductoisomerase_N"/>
</dbReference>
<feature type="binding site" evidence="9">
    <location>
        <position position="133"/>
    </location>
    <ligand>
        <name>1-deoxy-D-xylulose 5-phosphate</name>
        <dbReference type="ChEBI" id="CHEBI:57792"/>
    </ligand>
</feature>
<dbReference type="EMBL" id="FNHH01000002">
    <property type="protein sequence ID" value="SDL79854.1"/>
    <property type="molecule type" value="Genomic_DNA"/>
</dbReference>
<feature type="domain" description="1-deoxy-D-xylulose 5-phosphate reductoisomerase C-terminal" evidence="11">
    <location>
        <begin position="154"/>
        <end position="237"/>
    </location>
</feature>
<feature type="binding site" evidence="9">
    <location>
        <position position="207"/>
    </location>
    <ligand>
        <name>1-deoxy-D-xylulose 5-phosphate</name>
        <dbReference type="ChEBI" id="CHEBI:57792"/>
    </ligand>
</feature>
<keyword evidence="7 9" id="KW-0414">Isoprene biosynthesis</keyword>
<feature type="binding site" evidence="9">
    <location>
        <position position="23"/>
    </location>
    <ligand>
        <name>NADPH</name>
        <dbReference type="ChEBI" id="CHEBI:57783"/>
    </ligand>
</feature>
<dbReference type="SUPFAM" id="SSF55347">
    <property type="entry name" value="Glyceraldehyde-3-phosphate dehydrogenase-like, C-terminal domain"/>
    <property type="match status" value="1"/>
</dbReference>
<evidence type="ECO:0000256" key="3">
    <source>
        <dbReference type="ARBA" id="ARBA00022723"/>
    </source>
</evidence>
<dbReference type="EC" id="1.1.1.267" evidence="9"/>
<dbReference type="SUPFAM" id="SSF51735">
    <property type="entry name" value="NAD(P)-binding Rossmann-fold domains"/>
    <property type="match status" value="1"/>
</dbReference>
<evidence type="ECO:0000256" key="1">
    <source>
        <dbReference type="ARBA" id="ARBA00005094"/>
    </source>
</evidence>
<comment type="function">
    <text evidence="9">Catalyzes the NADPH-dependent rearrangement and reduction of 1-deoxy-D-xylulose-5-phosphate (DXP) to 2-C-methyl-D-erythritol 4-phosphate (MEP).</text>
</comment>
<dbReference type="FunFam" id="3.40.50.720:FF:000045">
    <property type="entry name" value="1-deoxy-D-xylulose 5-phosphate reductoisomerase"/>
    <property type="match status" value="1"/>
</dbReference>
<evidence type="ECO:0000256" key="5">
    <source>
        <dbReference type="ARBA" id="ARBA00023002"/>
    </source>
</evidence>
<name>A0A1G9N0H6_9SPHI</name>
<dbReference type="PIRSF" id="PIRSF006205">
    <property type="entry name" value="Dxp_reductismrs"/>
    <property type="match status" value="1"/>
</dbReference>
<dbReference type="InterPro" id="IPR013644">
    <property type="entry name" value="DXP_reductoisomerase_C"/>
</dbReference>
<feature type="binding site" evidence="9">
    <location>
        <position position="213"/>
    </location>
    <ligand>
        <name>NADPH</name>
        <dbReference type="ChEBI" id="CHEBI:57783"/>
    </ligand>
</feature>
<evidence type="ECO:0000259" key="12">
    <source>
        <dbReference type="Pfam" id="PF13288"/>
    </source>
</evidence>
<keyword evidence="5 9" id="KW-0560">Oxidoreductase</keyword>
<evidence type="ECO:0000256" key="7">
    <source>
        <dbReference type="ARBA" id="ARBA00023229"/>
    </source>
</evidence>
<evidence type="ECO:0000256" key="6">
    <source>
        <dbReference type="ARBA" id="ARBA00023211"/>
    </source>
</evidence>
<keyword evidence="3 9" id="KW-0479">Metal-binding</keyword>
<feature type="binding site" evidence="9">
    <location>
        <position position="134"/>
    </location>
    <ligand>
        <name>NADPH</name>
        <dbReference type="ChEBI" id="CHEBI:57783"/>
    </ligand>
</feature>
<dbReference type="STRING" id="990371.SAMN05421813_102182"/>
<sequence length="396" mass="43799">MGNNFGEGFNLKNIAILGSTGSIGTQALEVVRQNPERFKVFVLTANNNAELLIRQALEFNPAYVVLTSESKLAEVRNALSSSETKVLFGLDELCEVLSHPEISLVLTAMVGFAGLIPTLAAIKAGKDIALANKETLVVAGELVNSLAKEYGVKILPVDSEHSAIFQCLAGEERNPIEKIYLTASGGPFRGRDADFLATISRKEALKHPNWVMGEKITIDSASLMNKGLEVIEAKWLFDLDVSQIDVIVHPQSIVHSIVQFRDGSMKAQMGLPDMKLPIQYALAYPERIENTFPRFNFLDYPNLSFEQADKKTFRNLALAFEALKAGGNMPCVINAANEVVVAEFLNNRLGFLQMSDVIERCMSEISFIADPLLDDYMETDRITRIYAQELVTNNKY</sequence>
<dbReference type="InterPro" id="IPR003821">
    <property type="entry name" value="DXP_reductoisomerase"/>
</dbReference>
<dbReference type="PANTHER" id="PTHR30525:SF0">
    <property type="entry name" value="1-DEOXY-D-XYLULOSE 5-PHOSPHATE REDUCTOISOMERASE, CHLOROPLASTIC"/>
    <property type="match status" value="1"/>
</dbReference>
<feature type="binding site" evidence="9">
    <location>
        <position position="22"/>
    </location>
    <ligand>
        <name>NADPH</name>
        <dbReference type="ChEBI" id="CHEBI:57783"/>
    </ligand>
</feature>
<keyword evidence="13" id="KW-0413">Isomerase</keyword>
<feature type="binding site" evidence="9">
    <location>
        <position position="229"/>
    </location>
    <ligand>
        <name>1-deoxy-D-xylulose 5-phosphate</name>
        <dbReference type="ChEBI" id="CHEBI:57792"/>
    </ligand>
</feature>
<comment type="caution">
    <text evidence="9">Lacks conserved residue(s) required for the propagation of feature annotation.</text>
</comment>
<reference evidence="14" key="1">
    <citation type="submission" date="2016-10" db="EMBL/GenBank/DDBJ databases">
        <authorList>
            <person name="Varghese N."/>
            <person name="Submissions S."/>
        </authorList>
    </citation>
    <scope>NUCLEOTIDE SEQUENCE [LARGE SCALE GENOMIC DNA]</scope>
    <source>
        <strain evidence="14">DSM 24536</strain>
    </source>
</reference>
<dbReference type="GO" id="GO:0051484">
    <property type="term" value="P:isopentenyl diphosphate biosynthetic process, methylerythritol 4-phosphate pathway involved in terpenoid biosynthetic process"/>
    <property type="evidence" value="ECO:0007669"/>
    <property type="project" value="UniProtKB-ARBA"/>
</dbReference>
<dbReference type="Pfam" id="PF13288">
    <property type="entry name" value="DXPR_C"/>
    <property type="match status" value="1"/>
</dbReference>
<dbReference type="NCBIfam" id="NF009114">
    <property type="entry name" value="PRK12464.1"/>
    <property type="match status" value="1"/>
</dbReference>
<dbReference type="HAMAP" id="MF_00183">
    <property type="entry name" value="DXP_reductoisom"/>
    <property type="match status" value="1"/>
</dbReference>
<feature type="binding site" evidence="9">
    <location>
        <position position="225"/>
    </location>
    <ligand>
        <name>1-deoxy-D-xylulose 5-phosphate</name>
        <dbReference type="ChEBI" id="CHEBI:57792"/>
    </ligand>
</feature>
<feature type="binding site" evidence="9">
    <location>
        <position position="184"/>
    </location>
    <ligand>
        <name>1-deoxy-D-xylulose 5-phosphate</name>
        <dbReference type="ChEBI" id="CHEBI:57792"/>
    </ligand>
</feature>
<feature type="binding site" evidence="9">
    <location>
        <position position="21"/>
    </location>
    <ligand>
        <name>NADPH</name>
        <dbReference type="ChEBI" id="CHEBI:57783"/>
    </ligand>
</feature>
<feature type="binding site" evidence="9">
    <location>
        <position position="160"/>
    </location>
    <ligand>
        <name>1-deoxy-D-xylulose 5-phosphate</name>
        <dbReference type="ChEBI" id="CHEBI:57792"/>
    </ligand>
</feature>
<feature type="binding site" evidence="9">
    <location>
        <position position="132"/>
    </location>
    <ligand>
        <name>NADPH</name>
        <dbReference type="ChEBI" id="CHEBI:57783"/>
    </ligand>
</feature>
<dbReference type="GO" id="GO:0070402">
    <property type="term" value="F:NADPH binding"/>
    <property type="evidence" value="ECO:0007669"/>
    <property type="project" value="InterPro"/>
</dbReference>
<comment type="similarity">
    <text evidence="2 9">Belongs to the DXR family.</text>
</comment>
<feature type="binding site" evidence="9">
    <location>
        <position position="220"/>
    </location>
    <ligand>
        <name>1-deoxy-D-xylulose 5-phosphate</name>
        <dbReference type="ChEBI" id="CHEBI:57792"/>
    </ligand>
</feature>
<evidence type="ECO:0000256" key="8">
    <source>
        <dbReference type="ARBA" id="ARBA00048543"/>
    </source>
</evidence>
<evidence type="ECO:0000313" key="13">
    <source>
        <dbReference type="EMBL" id="SDL79854.1"/>
    </source>
</evidence>
<feature type="binding site" evidence="9">
    <location>
        <position position="20"/>
    </location>
    <ligand>
        <name>NADPH</name>
        <dbReference type="ChEBI" id="CHEBI:57783"/>
    </ligand>
</feature>
<dbReference type="OrthoDB" id="9806546at2"/>
<keyword evidence="14" id="KW-1185">Reference proteome</keyword>
<keyword evidence="6 9" id="KW-0464">Manganese</keyword>
<dbReference type="Proteomes" id="UP000199226">
    <property type="component" value="Unassembled WGS sequence"/>
</dbReference>
<comment type="catalytic activity">
    <reaction evidence="8">
        <text>2-C-methyl-D-erythritol 4-phosphate + NADP(+) = 1-deoxy-D-xylulose 5-phosphate + NADPH + H(+)</text>
        <dbReference type="Rhea" id="RHEA:13717"/>
        <dbReference type="ChEBI" id="CHEBI:15378"/>
        <dbReference type="ChEBI" id="CHEBI:57783"/>
        <dbReference type="ChEBI" id="CHEBI:57792"/>
        <dbReference type="ChEBI" id="CHEBI:58262"/>
        <dbReference type="ChEBI" id="CHEBI:58349"/>
        <dbReference type="EC" id="1.1.1.267"/>
    </reaction>
    <physiologicalReaction direction="right-to-left" evidence="8">
        <dbReference type="Rhea" id="RHEA:13719"/>
    </physiologicalReaction>
</comment>
<organism evidence="13 14">
    <name type="scientific">Daejeonella rubra</name>
    <dbReference type="NCBI Taxonomy" id="990371"/>
    <lineage>
        <taxon>Bacteria</taxon>
        <taxon>Pseudomonadati</taxon>
        <taxon>Bacteroidota</taxon>
        <taxon>Sphingobacteriia</taxon>
        <taxon>Sphingobacteriales</taxon>
        <taxon>Sphingobacteriaceae</taxon>
        <taxon>Daejeonella</taxon>
    </lineage>
</organism>
<dbReference type="Gene3D" id="1.10.1740.10">
    <property type="match status" value="1"/>
</dbReference>
<dbReference type="Pfam" id="PF02670">
    <property type="entry name" value="DXP_reductoisom"/>
    <property type="match status" value="1"/>
</dbReference>
<dbReference type="InterPro" id="IPR026877">
    <property type="entry name" value="DXPR_C"/>
</dbReference>
<evidence type="ECO:0000259" key="11">
    <source>
        <dbReference type="Pfam" id="PF08436"/>
    </source>
</evidence>
<evidence type="ECO:0000256" key="4">
    <source>
        <dbReference type="ARBA" id="ARBA00022857"/>
    </source>
</evidence>
<gene>
    <name evidence="9" type="primary">dxr</name>
    <name evidence="13" type="ORF">SAMN05421813_102182</name>
</gene>
<evidence type="ECO:0000259" key="10">
    <source>
        <dbReference type="Pfam" id="PF02670"/>
    </source>
</evidence>
<dbReference type="GO" id="GO:0030604">
    <property type="term" value="F:1-deoxy-D-xylulose-5-phosphate reductoisomerase activity"/>
    <property type="evidence" value="ECO:0007669"/>
    <property type="project" value="UniProtKB-UniRule"/>
</dbReference>
<feature type="domain" description="1-deoxy-D-xylulose 5-phosphate reductoisomerase N-terminal" evidence="10">
    <location>
        <begin position="14"/>
        <end position="140"/>
    </location>
</feature>
<evidence type="ECO:0000256" key="2">
    <source>
        <dbReference type="ARBA" id="ARBA00006825"/>
    </source>
</evidence>
<dbReference type="InterPro" id="IPR036291">
    <property type="entry name" value="NAD(P)-bd_dom_sf"/>
</dbReference>